<name>A0A7S4RYH9_9DINO</name>
<reference evidence="2" key="1">
    <citation type="submission" date="2021-01" db="EMBL/GenBank/DDBJ databases">
        <authorList>
            <person name="Corre E."/>
            <person name="Pelletier E."/>
            <person name="Niang G."/>
            <person name="Scheremetjew M."/>
            <person name="Finn R."/>
            <person name="Kale V."/>
            <person name="Holt S."/>
            <person name="Cochrane G."/>
            <person name="Meng A."/>
            <person name="Brown T."/>
            <person name="Cohen L."/>
        </authorList>
    </citation>
    <scope>NUCLEOTIDE SEQUENCE</scope>
    <source>
        <strain evidence="2">CCMP3105</strain>
    </source>
</reference>
<evidence type="ECO:0000256" key="1">
    <source>
        <dbReference type="SAM" id="SignalP"/>
    </source>
</evidence>
<dbReference type="AlphaFoldDB" id="A0A7S4RYH9"/>
<gene>
    <name evidence="2" type="ORF">AMON00008_LOCUS42120</name>
</gene>
<feature type="chain" id="PRO_5030589115" evidence="1">
    <location>
        <begin position="22"/>
        <end position="263"/>
    </location>
</feature>
<dbReference type="EMBL" id="HBNR01059868">
    <property type="protein sequence ID" value="CAE4628453.1"/>
    <property type="molecule type" value="Transcribed_RNA"/>
</dbReference>
<proteinExistence type="predicted"/>
<accession>A0A7S4RYH9</accession>
<sequence>MRWRAAVLYVAFVDSPLLTGTAQLAAAGPQAVAGRPPPELRAPDAAVVVGGRGQSCEEACAEAGPGGAGIRAWRCHDEDLLFLNSCAVLRRIGGGAGACAACVASDRPDQPSVVTSSGEVPSSGTCLWNVNPAEAPRCGASHPWTSRACACRPGAGALARPRLAGPEAPAAPADLSIPTVVEPRTRVRAGLPSHRCGSAFGNALSTDCAAEGLWCCSESMRCGASREACGGASCPRGPSPERFCGAGWSLRLPDLGLQPFVGE</sequence>
<keyword evidence="1" id="KW-0732">Signal</keyword>
<feature type="signal peptide" evidence="1">
    <location>
        <begin position="1"/>
        <end position="21"/>
    </location>
</feature>
<organism evidence="2">
    <name type="scientific">Alexandrium monilatum</name>
    <dbReference type="NCBI Taxonomy" id="311494"/>
    <lineage>
        <taxon>Eukaryota</taxon>
        <taxon>Sar</taxon>
        <taxon>Alveolata</taxon>
        <taxon>Dinophyceae</taxon>
        <taxon>Gonyaulacales</taxon>
        <taxon>Pyrocystaceae</taxon>
        <taxon>Alexandrium</taxon>
    </lineage>
</organism>
<evidence type="ECO:0000313" key="2">
    <source>
        <dbReference type="EMBL" id="CAE4628453.1"/>
    </source>
</evidence>
<protein>
    <submittedName>
        <fullName evidence="2">Uncharacterized protein</fullName>
    </submittedName>
</protein>